<name>A0A8E0NCR8_9CAUL</name>
<feature type="transmembrane region" description="Helical" evidence="6">
    <location>
        <begin position="152"/>
        <end position="174"/>
    </location>
</feature>
<dbReference type="PANTHER" id="PTHR43047:SF63">
    <property type="entry name" value="HISTIDINE KINASE"/>
    <property type="match status" value="1"/>
</dbReference>
<dbReference type="PANTHER" id="PTHR43047">
    <property type="entry name" value="TWO-COMPONENT HISTIDINE PROTEIN KINASE"/>
    <property type="match status" value="1"/>
</dbReference>
<dbReference type="SUPFAM" id="SSF47384">
    <property type="entry name" value="Homodimeric domain of signal transducing histidine kinase"/>
    <property type="match status" value="1"/>
</dbReference>
<evidence type="ECO:0000256" key="4">
    <source>
        <dbReference type="ARBA" id="ARBA00022679"/>
    </source>
</evidence>
<keyword evidence="5 8" id="KW-0418">Kinase</keyword>
<dbReference type="InterPro" id="IPR036890">
    <property type="entry name" value="HATPase_C_sf"/>
</dbReference>
<gene>
    <name evidence="8" type="ORF">MBEBAB_2151</name>
</gene>
<dbReference type="SUPFAM" id="SSF55874">
    <property type="entry name" value="ATPase domain of HSP90 chaperone/DNA topoisomerase II/histidine kinase"/>
    <property type="match status" value="1"/>
</dbReference>
<proteinExistence type="predicted"/>
<dbReference type="EC" id="2.7.13.3" evidence="2"/>
<dbReference type="RefSeq" id="WP_021697995.1">
    <property type="nucleotide sequence ID" value="NZ_BATC01000043.1"/>
</dbReference>
<keyword evidence="6" id="KW-0812">Transmembrane</keyword>
<keyword evidence="4" id="KW-0808">Transferase</keyword>
<keyword evidence="6" id="KW-0472">Membrane</keyword>
<dbReference type="InterPro" id="IPR036097">
    <property type="entry name" value="HisK_dim/P_sf"/>
</dbReference>
<reference evidence="9" key="1">
    <citation type="journal article" date="2013" name="Genome Announc.">
        <title>Draft Genome Sequence of the Dimorphic Prosthecate Bacterium Brevundimonas abyssalis TAR-001T.</title>
        <authorList>
            <person name="Tsubouchi T."/>
            <person name="Nishi S."/>
            <person name="Usui K."/>
            <person name="Shimane Y."/>
            <person name="Takaki Y."/>
            <person name="Maruyama T."/>
            <person name="Hatada Y."/>
        </authorList>
    </citation>
    <scope>NUCLEOTIDE SEQUENCE [LARGE SCALE GENOMIC DNA]</scope>
    <source>
        <strain evidence="9">TAR-001</strain>
    </source>
</reference>
<dbReference type="InterPro" id="IPR003594">
    <property type="entry name" value="HATPase_dom"/>
</dbReference>
<protein>
    <recommendedName>
        <fullName evidence="2">histidine kinase</fullName>
        <ecNumber evidence="2">2.7.13.3</ecNumber>
    </recommendedName>
</protein>
<feature type="domain" description="Histidine kinase" evidence="7">
    <location>
        <begin position="320"/>
        <end position="538"/>
    </location>
</feature>
<evidence type="ECO:0000259" key="7">
    <source>
        <dbReference type="PROSITE" id="PS50109"/>
    </source>
</evidence>
<dbReference type="InterPro" id="IPR005467">
    <property type="entry name" value="His_kinase_dom"/>
</dbReference>
<feature type="transmembrane region" description="Helical" evidence="6">
    <location>
        <begin position="128"/>
        <end position="146"/>
    </location>
</feature>
<dbReference type="Gene3D" id="3.30.565.10">
    <property type="entry name" value="Histidine kinase-like ATPase, C-terminal domain"/>
    <property type="match status" value="1"/>
</dbReference>
<dbReference type="Pfam" id="PF02518">
    <property type="entry name" value="HATPase_c"/>
    <property type="match status" value="1"/>
</dbReference>
<sequence>MTSSAASSSEPDAGAAVTGAPPPLAMWHAGWATACAVLALGGRFVGAGVEGPAALALMAMVAPGLGGLLLLRRDGFRPRLALLTGWSAAAILAAVLSGGLNGPLAAFVFMPMIAGLALGGVRLAQMGTLGTGLAAAGGLAAALIGAPAVDNAVLAALTGVMSALAASLALRLSFAARQTRLHRAEAAMARSEAILTGQPGLTLVLAPSGRVLAAYGASPPGLTAEILFDQGLIAAVHGPDRPAVLSGLDKALNGLDAQTRFAPREALDRRVMLALKGLEDGRLIGQMHDATAQYAREAALDAARGEAEARDKGKTRFLASMSHELRTPLNAVVGFSDIMRQALFGPLPPKYADYAVSIHEAGGHLLAVINDVLDVSKIEADRYELALERFDARDAVSEAVAMVRLNADEKGVVLNSVLPPEALTIMADRRALKQITLNLLANAVKFTPAGGSVTLTADGVGPYLEIVVADTGVGIAAEDLGRLGRPFEQAGDAGQKKMGTGLGLALVRSLTELHGGRLMVDSTLGEGSAFTVRMPVVELAPPVTDEPVA</sequence>
<keyword evidence="6" id="KW-1133">Transmembrane helix</keyword>
<dbReference type="PROSITE" id="PS50109">
    <property type="entry name" value="HIS_KIN"/>
    <property type="match status" value="1"/>
</dbReference>
<evidence type="ECO:0000256" key="3">
    <source>
        <dbReference type="ARBA" id="ARBA00022553"/>
    </source>
</evidence>
<feature type="transmembrane region" description="Helical" evidence="6">
    <location>
        <begin position="53"/>
        <end position="71"/>
    </location>
</feature>
<dbReference type="Pfam" id="PF00512">
    <property type="entry name" value="HisKA"/>
    <property type="match status" value="1"/>
</dbReference>
<dbReference type="PRINTS" id="PR00344">
    <property type="entry name" value="BCTRLSENSOR"/>
</dbReference>
<keyword evidence="9" id="KW-1185">Reference proteome</keyword>
<keyword evidence="3" id="KW-0597">Phosphoprotein</keyword>
<dbReference type="GO" id="GO:0005886">
    <property type="term" value="C:plasma membrane"/>
    <property type="evidence" value="ECO:0007669"/>
    <property type="project" value="TreeGrafter"/>
</dbReference>
<dbReference type="InterPro" id="IPR003661">
    <property type="entry name" value="HisK_dim/P_dom"/>
</dbReference>
<evidence type="ECO:0000256" key="5">
    <source>
        <dbReference type="ARBA" id="ARBA00022777"/>
    </source>
</evidence>
<evidence type="ECO:0000256" key="6">
    <source>
        <dbReference type="SAM" id="Phobius"/>
    </source>
</evidence>
<organism evidence="8 9">
    <name type="scientific">Brevundimonas abyssalis TAR-001</name>
    <dbReference type="NCBI Taxonomy" id="1391729"/>
    <lineage>
        <taxon>Bacteria</taxon>
        <taxon>Pseudomonadati</taxon>
        <taxon>Pseudomonadota</taxon>
        <taxon>Alphaproteobacteria</taxon>
        <taxon>Caulobacterales</taxon>
        <taxon>Caulobacteraceae</taxon>
        <taxon>Brevundimonas</taxon>
    </lineage>
</organism>
<evidence type="ECO:0000256" key="2">
    <source>
        <dbReference type="ARBA" id="ARBA00012438"/>
    </source>
</evidence>
<dbReference type="CDD" id="cd16922">
    <property type="entry name" value="HATPase_EvgS-ArcB-TorS-like"/>
    <property type="match status" value="1"/>
</dbReference>
<dbReference type="SMART" id="SM00388">
    <property type="entry name" value="HisKA"/>
    <property type="match status" value="1"/>
</dbReference>
<dbReference type="AlphaFoldDB" id="A0A8E0NCR8"/>
<dbReference type="CDD" id="cd00082">
    <property type="entry name" value="HisKA"/>
    <property type="match status" value="1"/>
</dbReference>
<dbReference type="Proteomes" id="UP000016569">
    <property type="component" value="Unassembled WGS sequence"/>
</dbReference>
<dbReference type="EMBL" id="BATC01000043">
    <property type="protein sequence ID" value="GAD59901.1"/>
    <property type="molecule type" value="Genomic_DNA"/>
</dbReference>
<dbReference type="Gene3D" id="1.10.287.130">
    <property type="match status" value="1"/>
</dbReference>
<dbReference type="GO" id="GO:0009927">
    <property type="term" value="F:histidine phosphotransfer kinase activity"/>
    <property type="evidence" value="ECO:0007669"/>
    <property type="project" value="TreeGrafter"/>
</dbReference>
<evidence type="ECO:0000313" key="9">
    <source>
        <dbReference type="Proteomes" id="UP000016569"/>
    </source>
</evidence>
<evidence type="ECO:0000256" key="1">
    <source>
        <dbReference type="ARBA" id="ARBA00000085"/>
    </source>
</evidence>
<dbReference type="GO" id="GO:0000155">
    <property type="term" value="F:phosphorelay sensor kinase activity"/>
    <property type="evidence" value="ECO:0007669"/>
    <property type="project" value="InterPro"/>
</dbReference>
<dbReference type="SMART" id="SM00387">
    <property type="entry name" value="HATPase_c"/>
    <property type="match status" value="1"/>
</dbReference>
<comment type="catalytic activity">
    <reaction evidence="1">
        <text>ATP + protein L-histidine = ADP + protein N-phospho-L-histidine.</text>
        <dbReference type="EC" id="2.7.13.3"/>
    </reaction>
</comment>
<dbReference type="InterPro" id="IPR004358">
    <property type="entry name" value="Sig_transdc_His_kin-like_C"/>
</dbReference>
<accession>A0A8E0NCR8</accession>
<evidence type="ECO:0000313" key="8">
    <source>
        <dbReference type="EMBL" id="GAD59901.1"/>
    </source>
</evidence>
<comment type="caution">
    <text evidence="8">The sequence shown here is derived from an EMBL/GenBank/DDBJ whole genome shotgun (WGS) entry which is preliminary data.</text>
</comment>